<dbReference type="InterPro" id="IPR001753">
    <property type="entry name" value="Enoyl-CoA_hydra/iso"/>
</dbReference>
<evidence type="ECO:0000313" key="1">
    <source>
        <dbReference type="EMBL" id="SHK96133.1"/>
    </source>
</evidence>
<dbReference type="GO" id="GO:0016509">
    <property type="term" value="F:long-chain (3S)-3-hydroxyacyl-CoA dehydrogenase (NAD+) activity"/>
    <property type="evidence" value="ECO:0007669"/>
    <property type="project" value="TreeGrafter"/>
</dbReference>
<accession>A0A1M6WQX3</accession>
<reference evidence="1 2" key="1">
    <citation type="submission" date="2016-11" db="EMBL/GenBank/DDBJ databases">
        <authorList>
            <person name="Jaros S."/>
            <person name="Januszkiewicz K."/>
            <person name="Wedrychowicz H."/>
        </authorList>
    </citation>
    <scope>NUCLEOTIDE SEQUENCE [LARGE SCALE GENOMIC DNA]</scope>
    <source>
        <strain evidence="1 2">DSM 43832</strain>
    </source>
</reference>
<dbReference type="InterPro" id="IPR050136">
    <property type="entry name" value="FA_oxidation_alpha_subunit"/>
</dbReference>
<dbReference type="Pfam" id="PF00378">
    <property type="entry name" value="ECH_1"/>
    <property type="match status" value="1"/>
</dbReference>
<dbReference type="Proteomes" id="UP000184363">
    <property type="component" value="Unassembled WGS sequence"/>
</dbReference>
<dbReference type="InterPro" id="IPR029045">
    <property type="entry name" value="ClpP/crotonase-like_dom_sf"/>
</dbReference>
<name>A0A1M6WQX3_PSETH</name>
<dbReference type="PANTHER" id="PTHR43612:SF3">
    <property type="entry name" value="TRIFUNCTIONAL ENZYME SUBUNIT ALPHA, MITOCHONDRIAL"/>
    <property type="match status" value="1"/>
</dbReference>
<dbReference type="GO" id="GO:0004300">
    <property type="term" value="F:enoyl-CoA hydratase activity"/>
    <property type="evidence" value="ECO:0007669"/>
    <property type="project" value="TreeGrafter"/>
</dbReference>
<evidence type="ECO:0000313" key="2">
    <source>
        <dbReference type="Proteomes" id="UP000184363"/>
    </source>
</evidence>
<dbReference type="OrthoDB" id="3229174at2"/>
<dbReference type="GO" id="GO:0006635">
    <property type="term" value="P:fatty acid beta-oxidation"/>
    <property type="evidence" value="ECO:0007669"/>
    <property type="project" value="TreeGrafter"/>
</dbReference>
<protein>
    <submittedName>
        <fullName evidence="1">Enoyl-CoA hydratase/carnithine racemase</fullName>
    </submittedName>
</protein>
<keyword evidence="2" id="KW-1185">Reference proteome</keyword>
<dbReference type="STRING" id="1848.SAMN05443637_11555"/>
<dbReference type="Gene3D" id="3.90.226.10">
    <property type="entry name" value="2-enoyl-CoA Hydratase, Chain A, domain 1"/>
    <property type="match status" value="1"/>
</dbReference>
<proteinExistence type="predicted"/>
<dbReference type="SUPFAM" id="SSF52096">
    <property type="entry name" value="ClpP/crotonase"/>
    <property type="match status" value="1"/>
</dbReference>
<organism evidence="1 2">
    <name type="scientific">Pseudonocardia thermophila</name>
    <dbReference type="NCBI Taxonomy" id="1848"/>
    <lineage>
        <taxon>Bacteria</taxon>
        <taxon>Bacillati</taxon>
        <taxon>Actinomycetota</taxon>
        <taxon>Actinomycetes</taxon>
        <taxon>Pseudonocardiales</taxon>
        <taxon>Pseudonocardiaceae</taxon>
        <taxon>Pseudonocardia</taxon>
    </lineage>
</organism>
<dbReference type="EMBL" id="FRAP01000015">
    <property type="protein sequence ID" value="SHK96133.1"/>
    <property type="molecule type" value="Genomic_DNA"/>
</dbReference>
<dbReference type="CDD" id="cd06558">
    <property type="entry name" value="crotonase-like"/>
    <property type="match status" value="1"/>
</dbReference>
<gene>
    <name evidence="1" type="ORF">SAMN05443637_11555</name>
</gene>
<dbReference type="AlphaFoldDB" id="A0A1M6WQX3"/>
<dbReference type="PANTHER" id="PTHR43612">
    <property type="entry name" value="TRIFUNCTIONAL ENZYME SUBUNIT ALPHA"/>
    <property type="match status" value="1"/>
</dbReference>
<dbReference type="RefSeq" id="WP_073458525.1">
    <property type="nucleotide sequence ID" value="NZ_FRAP01000015.1"/>
</dbReference>
<sequence length="527" mass="54903">MTHTADQADTRAPAPAVRWEELGDGLVRLVLDDPTAKVNTLNDAFARAMDAALDRLEAQASELIGVILTSAKSSFFAGGDLNRLLAVRPEDRAAFVADVDVRKRRLHRLENAGVPVVAVLDGAALGGGLELALACHRRIAVRSPRTVVGFPETVLGLIPGVGGVVRSTLLLGSPAIDLITSGRRLDADAAHAAGLVDDVTDSVEQALERASAWLRSAPRPARQRWDTAPARIRLDNPHPEPRRAARAGRLVARVVALAATGDVAAAMHAESEALGELVVTPEAKNTIRVNFHDLTSFRRAATQRAAATEPMTVTFTGGTEAARRLLACAKAWRYTEYPEGGPAAVTGGIAGRGGRVTVEITDAEELAPGQARLHEDVVGDGLHFLEVAIDPADPAREAIAGSLAALIRHGLGVVEVSPGPAPSAVLAARAAETAAGYDPAVVAEAVAWAGLRCVASAPAQDVTDTGIAAAGHILRAVATAAVELADEHAGLRDAIDLATVRLGLMPPWTGGARRYLTTPTTEEDTNA</sequence>